<name>A0A6A3YRQ0_9STRA</name>
<dbReference type="EMBL" id="QXFX01000786">
    <property type="protein sequence ID" value="KAE9104325.1"/>
    <property type="molecule type" value="Genomic_DNA"/>
</dbReference>
<evidence type="ECO:0000313" key="7">
    <source>
        <dbReference type="EMBL" id="KAE9221854.1"/>
    </source>
</evidence>
<dbReference type="GO" id="GO:0046983">
    <property type="term" value="F:protein dimerization activity"/>
    <property type="evidence" value="ECO:0007669"/>
    <property type="project" value="InterPro"/>
</dbReference>
<dbReference type="AlphaFoldDB" id="A0A6A3YRQ0"/>
<evidence type="ECO:0000313" key="6">
    <source>
        <dbReference type="EMBL" id="KAE9141446.1"/>
    </source>
</evidence>
<dbReference type="EMBL" id="QXFZ01000820">
    <property type="protein sequence ID" value="KAE9103814.1"/>
    <property type="molecule type" value="Genomic_DNA"/>
</dbReference>
<dbReference type="EMBL" id="QXFW01000737">
    <property type="protein sequence ID" value="KAE9004136.1"/>
    <property type="molecule type" value="Genomic_DNA"/>
</dbReference>
<protein>
    <recommendedName>
        <fullName evidence="1">HAT C-terminal dimerisation domain-containing protein</fullName>
    </recommendedName>
</protein>
<sequence length="464" mass="51853">MMEMRRNLLASSALTIAVDGATNVLSRSMSNVIVHDPRPWFAEYLKSNLKKETAGEVFGKVASVISRLNEFANPPGTDEADQIKRVFAFVSDSCNLMRAVRTLLYNEGVVRLTYGCSAHALNNFCEDIAKLTSMKTGIRRAGFISKTIKNQNLLSKIFSELSKELVGKSYAMVLYSASRWSSVNLMFVRLRHVKRAITGVVSAVLNEKEERAIDEAYELPAEFVTTVMDGSFWRSISTSVSIFDPICKCIGVLENNSASLGAVYACFVYVYLHIGRVMDDKDATYLRKKLEYRWDRIASPVHALAFYCDPFYFPFRRSVAASTDQVSKKALQLGKGDLYTQCRNAIETLCRLDDDSGVECTSILQEFLTFSLSDSEVATMWGDPTKFWSEKLWSQGQGDFPLLGKLMMKVFSAPASTAGVERHHKVAKRIHSAPRNRMTSGKAEQQIAVAHNAAVADMVLLNHR</sequence>
<dbReference type="Proteomes" id="UP000488956">
    <property type="component" value="Unassembled WGS sequence"/>
</dbReference>
<dbReference type="Proteomes" id="UP000440732">
    <property type="component" value="Unassembled WGS sequence"/>
</dbReference>
<evidence type="ECO:0000313" key="8">
    <source>
        <dbReference type="EMBL" id="KAE9304330.1"/>
    </source>
</evidence>
<evidence type="ECO:0000313" key="4">
    <source>
        <dbReference type="EMBL" id="KAE9103814.1"/>
    </source>
</evidence>
<dbReference type="Pfam" id="PF05699">
    <property type="entry name" value="Dimer_Tnp_hAT"/>
    <property type="match status" value="1"/>
</dbReference>
<dbReference type="EMBL" id="QXGE01000758">
    <property type="protein sequence ID" value="KAE9304330.1"/>
    <property type="molecule type" value="Genomic_DNA"/>
</dbReference>
<evidence type="ECO:0000313" key="12">
    <source>
        <dbReference type="Proteomes" id="UP000440732"/>
    </source>
</evidence>
<accession>A0A6A3YRQ0</accession>
<dbReference type="Proteomes" id="UP000429523">
    <property type="component" value="Unassembled WGS sequence"/>
</dbReference>
<dbReference type="InterPro" id="IPR012337">
    <property type="entry name" value="RNaseH-like_sf"/>
</dbReference>
<evidence type="ECO:0000313" key="2">
    <source>
        <dbReference type="EMBL" id="KAE8934729.1"/>
    </source>
</evidence>
<evidence type="ECO:0000313" key="9">
    <source>
        <dbReference type="Proteomes" id="UP000429523"/>
    </source>
</evidence>
<evidence type="ECO:0000313" key="10">
    <source>
        <dbReference type="Proteomes" id="UP000437068"/>
    </source>
</evidence>
<dbReference type="Proteomes" id="UP000441208">
    <property type="component" value="Unassembled WGS sequence"/>
</dbReference>
<dbReference type="Proteomes" id="UP000440367">
    <property type="component" value="Unassembled WGS sequence"/>
</dbReference>
<dbReference type="EMBL" id="QXGF01000875">
    <property type="protein sequence ID" value="KAE8934729.1"/>
    <property type="molecule type" value="Genomic_DNA"/>
</dbReference>
<dbReference type="Proteomes" id="UP000460718">
    <property type="component" value="Unassembled WGS sequence"/>
</dbReference>
<dbReference type="SUPFAM" id="SSF53098">
    <property type="entry name" value="Ribonuclease H-like"/>
    <property type="match status" value="1"/>
</dbReference>
<evidence type="ECO:0000259" key="1">
    <source>
        <dbReference type="Pfam" id="PF05699"/>
    </source>
</evidence>
<evidence type="ECO:0000313" key="15">
    <source>
        <dbReference type="Proteomes" id="UP000488956"/>
    </source>
</evidence>
<evidence type="ECO:0000313" key="13">
    <source>
        <dbReference type="Proteomes" id="UP000441208"/>
    </source>
</evidence>
<dbReference type="EMBL" id="QXGD01000870">
    <property type="protein sequence ID" value="KAE9221854.1"/>
    <property type="molecule type" value="Genomic_DNA"/>
</dbReference>
<feature type="domain" description="HAT C-terminal dimerisation" evidence="1">
    <location>
        <begin position="385"/>
        <end position="451"/>
    </location>
</feature>
<organism evidence="7 11">
    <name type="scientific">Phytophthora fragariae</name>
    <dbReference type="NCBI Taxonomy" id="53985"/>
    <lineage>
        <taxon>Eukaryota</taxon>
        <taxon>Sar</taxon>
        <taxon>Stramenopiles</taxon>
        <taxon>Oomycota</taxon>
        <taxon>Peronosporomycetes</taxon>
        <taxon>Peronosporales</taxon>
        <taxon>Peronosporaceae</taxon>
        <taxon>Phytophthora</taxon>
    </lineage>
</organism>
<proteinExistence type="predicted"/>
<reference evidence="9 10" key="1">
    <citation type="submission" date="2018-08" db="EMBL/GenBank/DDBJ databases">
        <title>Genomic investigation of the strawberry pathogen Phytophthora fragariae indicates pathogenicity is determined by transcriptional variation in three key races.</title>
        <authorList>
            <person name="Adams T.M."/>
            <person name="Armitage A.D."/>
            <person name="Sobczyk M.K."/>
            <person name="Bates H.J."/>
            <person name="Dunwell J.M."/>
            <person name="Nellist C.F."/>
            <person name="Harrison R.J."/>
        </authorList>
    </citation>
    <scope>NUCLEOTIDE SEQUENCE [LARGE SCALE GENOMIC DNA]</scope>
    <source>
        <strain evidence="8 10">A4</strain>
        <strain evidence="7 11">BC-1</strain>
        <strain evidence="6 12">NOV-5</strain>
        <strain evidence="4 13">NOV-71</strain>
        <strain evidence="2 9">NOV-9</strain>
        <strain evidence="5 15">ONT-3</strain>
        <strain evidence="3 14">SCRP245</strain>
    </source>
</reference>
<evidence type="ECO:0000313" key="11">
    <source>
        <dbReference type="Proteomes" id="UP000440367"/>
    </source>
</evidence>
<evidence type="ECO:0000313" key="5">
    <source>
        <dbReference type="EMBL" id="KAE9104325.1"/>
    </source>
</evidence>
<gene>
    <name evidence="8" type="ORF">PF001_g13129</name>
    <name evidence="7" type="ORF">PF002_g15447</name>
    <name evidence="6" type="ORF">PF006_g13180</name>
    <name evidence="4" type="ORF">PF007_g14267</name>
    <name evidence="2" type="ORF">PF009_g15290</name>
    <name evidence="5" type="ORF">PF010_g13421</name>
    <name evidence="3" type="ORF">PF011_g12587</name>
</gene>
<evidence type="ECO:0000313" key="14">
    <source>
        <dbReference type="Proteomes" id="UP000460718"/>
    </source>
</evidence>
<evidence type="ECO:0000313" key="3">
    <source>
        <dbReference type="EMBL" id="KAE9004136.1"/>
    </source>
</evidence>
<dbReference type="EMBL" id="QXGA01000774">
    <property type="protein sequence ID" value="KAE9141446.1"/>
    <property type="molecule type" value="Genomic_DNA"/>
</dbReference>
<dbReference type="InterPro" id="IPR008906">
    <property type="entry name" value="HATC_C_dom"/>
</dbReference>
<comment type="caution">
    <text evidence="7">The sequence shown here is derived from an EMBL/GenBank/DDBJ whole genome shotgun (WGS) entry which is preliminary data.</text>
</comment>
<dbReference type="Proteomes" id="UP000437068">
    <property type="component" value="Unassembled WGS sequence"/>
</dbReference>